<dbReference type="AlphaFoldDB" id="A0ABD1E9Y2"/>
<keyword evidence="2" id="KW-0732">Signal</keyword>
<proteinExistence type="predicted"/>
<organism evidence="3 4">
    <name type="scientific">Hypothenemus hampei</name>
    <name type="common">Coffee berry borer</name>
    <dbReference type="NCBI Taxonomy" id="57062"/>
    <lineage>
        <taxon>Eukaryota</taxon>
        <taxon>Metazoa</taxon>
        <taxon>Ecdysozoa</taxon>
        <taxon>Arthropoda</taxon>
        <taxon>Hexapoda</taxon>
        <taxon>Insecta</taxon>
        <taxon>Pterygota</taxon>
        <taxon>Neoptera</taxon>
        <taxon>Endopterygota</taxon>
        <taxon>Coleoptera</taxon>
        <taxon>Polyphaga</taxon>
        <taxon>Cucujiformia</taxon>
        <taxon>Curculionidae</taxon>
        <taxon>Scolytinae</taxon>
        <taxon>Hypothenemus</taxon>
    </lineage>
</organism>
<name>A0ABD1E9Y2_HYPHA</name>
<dbReference type="Proteomes" id="UP001566132">
    <property type="component" value="Unassembled WGS sequence"/>
</dbReference>
<keyword evidence="4" id="KW-1185">Reference proteome</keyword>
<dbReference type="EMBL" id="JBDJPC010000009">
    <property type="protein sequence ID" value="KAL1491375.1"/>
    <property type="molecule type" value="Genomic_DNA"/>
</dbReference>
<protein>
    <submittedName>
        <fullName evidence="3">Uncharacterized protein</fullName>
    </submittedName>
</protein>
<evidence type="ECO:0000256" key="1">
    <source>
        <dbReference type="SAM" id="MobiDB-lite"/>
    </source>
</evidence>
<feature type="compositionally biased region" description="Basic residues" evidence="1">
    <location>
        <begin position="252"/>
        <end position="264"/>
    </location>
</feature>
<gene>
    <name evidence="3" type="ORF">ABEB36_011982</name>
</gene>
<feature type="region of interest" description="Disordered" evidence="1">
    <location>
        <begin position="242"/>
        <end position="264"/>
    </location>
</feature>
<comment type="caution">
    <text evidence="3">The sequence shown here is derived from an EMBL/GenBank/DDBJ whole genome shotgun (WGS) entry which is preliminary data.</text>
</comment>
<accession>A0ABD1E9Y2</accession>
<feature type="chain" id="PRO_5044810704" evidence="2">
    <location>
        <begin position="25"/>
        <end position="554"/>
    </location>
</feature>
<feature type="signal peptide" evidence="2">
    <location>
        <begin position="1"/>
        <end position="24"/>
    </location>
</feature>
<sequence>MCKNSSSTLLCLVISLSIVHLTIQDLTDNKIDEENPLAGIAKEILKEKNMENIGSIMNSFIQSDGAKQLMDGVLQNLATNKDSSELLANIGNLLSNDNTVNAKQNKNENSNDMNPMDLLAGLGSLMQNGDGTQGNPMALIQGLGSLLTNNKNNENGNVAGSLLQGLGSLMASQSGKQEESPAGALLQSLGSLVSAAAAGNNQNGGADALVQGVGALLGATGKEGSGLNPELIGNLVNMFSGSSANGAEKSKREKRSKTGKSKKIKKAASQYKSLDLNGILNMASTFFNQENNVDGNGGGSSFMDYLPMIANTINSFTGPEAQERAEEHAGHSWALPPAIEKIHVYFDAFINSDMGKGVQKYIENQQILKAFQDETGKFNYEKFKELIENHSFRRHWIQKLTKKIVELLKLISDENIQKQYVGMSITFINSFLNSNGFPSNALIDTKHPVQSITNFANFATKKYLDADIDTKQYVEPVVNYIQDILKLAKKSLATEELTDKLTDTINLELIEPITRINRAYRFAKMEPSCDKQVFLIFNEILSRNNTSLDMCFVY</sequence>
<evidence type="ECO:0000256" key="2">
    <source>
        <dbReference type="SAM" id="SignalP"/>
    </source>
</evidence>
<reference evidence="3 4" key="1">
    <citation type="submission" date="2024-05" db="EMBL/GenBank/DDBJ databases">
        <title>Genetic variation in Jamaican populations of the coffee berry borer (Hypothenemus hampei).</title>
        <authorList>
            <person name="Errbii M."/>
            <person name="Myrie A."/>
        </authorList>
    </citation>
    <scope>NUCLEOTIDE SEQUENCE [LARGE SCALE GENOMIC DNA]</scope>
    <source>
        <strain evidence="3">JA-Hopewell-2020-01-JO</strain>
        <tissue evidence="3">Whole body</tissue>
    </source>
</reference>
<evidence type="ECO:0000313" key="4">
    <source>
        <dbReference type="Proteomes" id="UP001566132"/>
    </source>
</evidence>
<evidence type="ECO:0000313" key="3">
    <source>
        <dbReference type="EMBL" id="KAL1491375.1"/>
    </source>
</evidence>